<dbReference type="EMBL" id="JAWMWG010000001">
    <property type="protein sequence ID" value="MEJ6348344.1"/>
    <property type="molecule type" value="Genomic_DNA"/>
</dbReference>
<dbReference type="Gene3D" id="3.90.45.10">
    <property type="entry name" value="Peptide deformylase"/>
    <property type="match status" value="1"/>
</dbReference>
<comment type="function">
    <text evidence="6">Removes the formyl group from the N-terminal Met of newly synthesized proteins. Requires at least a dipeptide for an efficient rate of reaction. N-terminal L-methionine is a prerequisite for activity but the enzyme has broad specificity at other positions.</text>
</comment>
<evidence type="ECO:0000256" key="6">
    <source>
        <dbReference type="HAMAP-Rule" id="MF_00163"/>
    </source>
</evidence>
<dbReference type="EC" id="3.5.1.88" evidence="6"/>
<evidence type="ECO:0000256" key="4">
    <source>
        <dbReference type="ARBA" id="ARBA00022917"/>
    </source>
</evidence>
<dbReference type="InterPro" id="IPR036821">
    <property type="entry name" value="Peptide_deformylase_sf"/>
</dbReference>
<keyword evidence="5 6" id="KW-0408">Iron</keyword>
<gene>
    <name evidence="6 7" type="primary">def</name>
    <name evidence="7" type="ORF">R4Y45_03770</name>
</gene>
<proteinExistence type="inferred from homology"/>
<comment type="similarity">
    <text evidence="1 6">Belongs to the polypeptide deformylase family.</text>
</comment>
<feature type="binding site" evidence="6">
    <location>
        <position position="111"/>
    </location>
    <ligand>
        <name>Fe cation</name>
        <dbReference type="ChEBI" id="CHEBI:24875"/>
    </ligand>
</feature>
<evidence type="ECO:0000256" key="3">
    <source>
        <dbReference type="ARBA" id="ARBA00022801"/>
    </source>
</evidence>
<dbReference type="GO" id="GO:0042586">
    <property type="term" value="F:peptide deformylase activity"/>
    <property type="evidence" value="ECO:0007669"/>
    <property type="project" value="UniProtKB-EC"/>
</dbReference>
<dbReference type="Proteomes" id="UP001377804">
    <property type="component" value="Unassembled WGS sequence"/>
</dbReference>
<evidence type="ECO:0000256" key="5">
    <source>
        <dbReference type="ARBA" id="ARBA00023004"/>
    </source>
</evidence>
<comment type="catalytic activity">
    <reaction evidence="6">
        <text>N-terminal N-formyl-L-methionyl-[peptide] + H2O = N-terminal L-methionyl-[peptide] + formate</text>
        <dbReference type="Rhea" id="RHEA:24420"/>
        <dbReference type="Rhea" id="RHEA-COMP:10639"/>
        <dbReference type="Rhea" id="RHEA-COMP:10640"/>
        <dbReference type="ChEBI" id="CHEBI:15377"/>
        <dbReference type="ChEBI" id="CHEBI:15740"/>
        <dbReference type="ChEBI" id="CHEBI:49298"/>
        <dbReference type="ChEBI" id="CHEBI:64731"/>
        <dbReference type="EC" id="3.5.1.88"/>
    </reaction>
</comment>
<name>A0ABU8SGG1_9LACO</name>
<comment type="cofactor">
    <cofactor evidence="6">
        <name>Fe(2+)</name>
        <dbReference type="ChEBI" id="CHEBI:29033"/>
    </cofactor>
    <text evidence="6">Binds 1 Fe(2+) ion.</text>
</comment>
<dbReference type="SUPFAM" id="SSF56420">
    <property type="entry name" value="Peptide deformylase"/>
    <property type="match status" value="1"/>
</dbReference>
<reference evidence="7 8" key="1">
    <citation type="submission" date="2023-10" db="EMBL/GenBank/DDBJ databases">
        <title>Holzapfeliella saturejae sp. nov. isolated from Satureja montana flowers.</title>
        <authorList>
            <person name="Alcantara C."/>
            <person name="Zuniga M."/>
            <person name="Landete J.M."/>
            <person name="Monedero V."/>
        </authorList>
    </citation>
    <scope>NUCLEOTIDE SEQUENCE [LARGE SCALE GENOMIC DNA]</scope>
    <source>
        <strain evidence="7 8">He02</strain>
    </source>
</reference>
<dbReference type="NCBIfam" id="TIGR00079">
    <property type="entry name" value="pept_deformyl"/>
    <property type="match status" value="1"/>
</dbReference>
<evidence type="ECO:0000313" key="7">
    <source>
        <dbReference type="EMBL" id="MEJ6348344.1"/>
    </source>
</evidence>
<dbReference type="Pfam" id="PF01327">
    <property type="entry name" value="Pep_deformylase"/>
    <property type="match status" value="1"/>
</dbReference>
<dbReference type="CDD" id="cd00487">
    <property type="entry name" value="Pep_deformylase"/>
    <property type="match status" value="1"/>
</dbReference>
<evidence type="ECO:0000256" key="1">
    <source>
        <dbReference type="ARBA" id="ARBA00010759"/>
    </source>
</evidence>
<evidence type="ECO:0000256" key="2">
    <source>
        <dbReference type="ARBA" id="ARBA00022723"/>
    </source>
</evidence>
<dbReference type="PANTHER" id="PTHR10458">
    <property type="entry name" value="PEPTIDE DEFORMYLASE"/>
    <property type="match status" value="1"/>
</dbReference>
<feature type="binding site" evidence="6">
    <location>
        <position position="154"/>
    </location>
    <ligand>
        <name>Fe cation</name>
        <dbReference type="ChEBI" id="CHEBI:24875"/>
    </ligand>
</feature>
<accession>A0ABU8SGG1</accession>
<keyword evidence="3 6" id="KW-0378">Hydrolase</keyword>
<feature type="active site" evidence="6">
    <location>
        <position position="155"/>
    </location>
</feature>
<evidence type="ECO:0000313" key="8">
    <source>
        <dbReference type="Proteomes" id="UP001377804"/>
    </source>
</evidence>
<dbReference type="PRINTS" id="PR01576">
    <property type="entry name" value="PDEFORMYLASE"/>
</dbReference>
<keyword evidence="2 6" id="KW-0479">Metal-binding</keyword>
<comment type="caution">
    <text evidence="7">The sequence shown here is derived from an EMBL/GenBank/DDBJ whole genome shotgun (WGS) entry which is preliminary data.</text>
</comment>
<dbReference type="PIRSF" id="PIRSF004749">
    <property type="entry name" value="Pep_def"/>
    <property type="match status" value="1"/>
</dbReference>
<keyword evidence="8" id="KW-1185">Reference proteome</keyword>
<dbReference type="HAMAP" id="MF_00163">
    <property type="entry name" value="Pep_deformylase"/>
    <property type="match status" value="1"/>
</dbReference>
<protein>
    <recommendedName>
        <fullName evidence="6">Peptide deformylase</fullName>
        <shortName evidence="6">PDF</shortName>
        <ecNumber evidence="6">3.5.1.88</ecNumber>
    </recommendedName>
    <alternativeName>
        <fullName evidence="6">Polypeptide deformylase</fullName>
    </alternativeName>
</protein>
<feature type="binding site" evidence="6">
    <location>
        <position position="158"/>
    </location>
    <ligand>
        <name>Fe cation</name>
        <dbReference type="ChEBI" id="CHEBI:24875"/>
    </ligand>
</feature>
<dbReference type="InterPro" id="IPR023635">
    <property type="entry name" value="Peptide_deformylase"/>
</dbReference>
<keyword evidence="4 6" id="KW-0648">Protein biosynthesis</keyword>
<sequence>MLLMKDIVREGNDVLRKVTDEVTFPLSDETRKLAEDMMTFLKNSQNPELAKKHQLRPGVGLAANQVGVSKAMSAVLIPDADDNIIMEEMLINPKIIRQSVRKVALGEGEGCLSVDRNVPGYVPRANKITIRYQNMDGEVLEKTLRGYEAIVCQHEIDHLNGHLFYDRINSDNPFFVEDNMLILE</sequence>
<dbReference type="RefSeq" id="WP_339969427.1">
    <property type="nucleotide sequence ID" value="NZ_JAWMWG010000001.1"/>
</dbReference>
<dbReference type="PANTHER" id="PTHR10458:SF8">
    <property type="entry name" value="PEPTIDE DEFORMYLASE 2"/>
    <property type="match status" value="1"/>
</dbReference>
<organism evidence="7 8">
    <name type="scientific">Holzapfeliella saturejae</name>
    <dbReference type="NCBI Taxonomy" id="3082953"/>
    <lineage>
        <taxon>Bacteria</taxon>
        <taxon>Bacillati</taxon>
        <taxon>Bacillota</taxon>
        <taxon>Bacilli</taxon>
        <taxon>Lactobacillales</taxon>
        <taxon>Lactobacillaceae</taxon>
        <taxon>Holzapfeliella</taxon>
    </lineage>
</organism>